<protein>
    <submittedName>
        <fullName evidence="2">PepSY-associated TM helix domain-containing protein</fullName>
    </submittedName>
</protein>
<feature type="transmembrane region" description="Helical" evidence="1">
    <location>
        <begin position="392"/>
        <end position="411"/>
    </location>
</feature>
<name>A0ABV1RG85_9ALTE</name>
<keyword evidence="3" id="KW-1185">Reference proteome</keyword>
<evidence type="ECO:0000313" key="3">
    <source>
        <dbReference type="Proteomes" id="UP001467690"/>
    </source>
</evidence>
<gene>
    <name evidence="2" type="ORF">ABS311_07700</name>
</gene>
<keyword evidence="1" id="KW-0472">Membrane</keyword>
<proteinExistence type="predicted"/>
<dbReference type="InterPro" id="IPR005625">
    <property type="entry name" value="PepSY-ass_TM"/>
</dbReference>
<organism evidence="2 3">
    <name type="scientific">Catenovulum sediminis</name>
    <dbReference type="NCBI Taxonomy" id="1740262"/>
    <lineage>
        <taxon>Bacteria</taxon>
        <taxon>Pseudomonadati</taxon>
        <taxon>Pseudomonadota</taxon>
        <taxon>Gammaproteobacteria</taxon>
        <taxon>Alteromonadales</taxon>
        <taxon>Alteromonadaceae</taxon>
        <taxon>Catenovulum</taxon>
    </lineage>
</organism>
<dbReference type="Proteomes" id="UP001467690">
    <property type="component" value="Unassembled WGS sequence"/>
</dbReference>
<accession>A0ABV1RG85</accession>
<dbReference type="Pfam" id="PF03929">
    <property type="entry name" value="PepSY_TM"/>
    <property type="match status" value="1"/>
</dbReference>
<dbReference type="RefSeq" id="WP_350401348.1">
    <property type="nucleotide sequence ID" value="NZ_JBELOE010000150.1"/>
</dbReference>
<reference evidence="2 3" key="1">
    <citation type="submission" date="2024-06" db="EMBL/GenBank/DDBJ databases">
        <authorList>
            <person name="Chen R.Y."/>
        </authorList>
    </citation>
    <scope>NUCLEOTIDE SEQUENCE [LARGE SCALE GENOMIC DNA]</scope>
    <source>
        <strain evidence="2 3">D2</strain>
    </source>
</reference>
<feature type="transmembrane region" description="Helical" evidence="1">
    <location>
        <begin position="453"/>
        <end position="471"/>
    </location>
</feature>
<comment type="caution">
    <text evidence="2">The sequence shown here is derived from an EMBL/GenBank/DDBJ whole genome shotgun (WGS) entry which is preliminary data.</text>
</comment>
<feature type="transmembrane region" description="Helical" evidence="1">
    <location>
        <begin position="350"/>
        <end position="371"/>
    </location>
</feature>
<dbReference type="PANTHER" id="PTHR34219">
    <property type="entry name" value="IRON-REGULATED INNER MEMBRANE PROTEIN-RELATED"/>
    <property type="match status" value="1"/>
</dbReference>
<feature type="transmembrane region" description="Helical" evidence="1">
    <location>
        <begin position="145"/>
        <end position="168"/>
    </location>
</feature>
<keyword evidence="1" id="KW-0812">Transmembrane</keyword>
<evidence type="ECO:0000256" key="1">
    <source>
        <dbReference type="SAM" id="Phobius"/>
    </source>
</evidence>
<feature type="transmembrane region" description="Helical" evidence="1">
    <location>
        <begin position="423"/>
        <end position="441"/>
    </location>
</feature>
<sequence>MKNRFRQSMNGLHTWTGFAFAWLLYFIFVTGTLGYFEDEIDRWMQPEMSPVNQPINYAQTLQSAQQQLEINAADSPSWYLMYPTQRAPFVNISWLQPADPKNNVKRDWQVKNMNIATGETLDARETSGGMTLYRMHYNLHYIPKLWGYILTCLAAMLMLIGLITGIIIHKKIFVELFTFRANKGLRSWLDIHNVLSVLPLPFHLMITYSGLLLLMVVSMSTVIEVNFGEGRENNNRFYKEAFADKSIQKHTDIEPQNLSMLRVLQDAQQKYPEQKISYIGYLKRHSDNPHFEVWFDQFEGIEMASSLTYQIKDGQVVVDISDGKMGFAAGIYDFLEHLHEGLFADIYLRWLYFLSGLMGAAMIASGTIIWIKKRLKNAEKKQKLQQLLFFERLNIAMIIGLPISVACYFLSNRLLPLSMPDRAEWEVHCMFLALLFSLLFCTFRAQKYCWRDMLWIASASYLLLPVINYLYTDHHITASIINEDWIMFGFDLTALITGVVFACTAALNGKKKAIASHAEPNHDETYPLQKY</sequence>
<feature type="transmembrane region" description="Helical" evidence="1">
    <location>
        <begin position="12"/>
        <end position="36"/>
    </location>
</feature>
<feature type="transmembrane region" description="Helical" evidence="1">
    <location>
        <begin position="189"/>
        <end position="217"/>
    </location>
</feature>
<dbReference type="PANTHER" id="PTHR34219:SF4">
    <property type="entry name" value="PEPSY DOMAIN-CONTAINING PROTEIN"/>
    <property type="match status" value="1"/>
</dbReference>
<dbReference type="EMBL" id="JBELOE010000150">
    <property type="protein sequence ID" value="MER2491765.1"/>
    <property type="molecule type" value="Genomic_DNA"/>
</dbReference>
<evidence type="ECO:0000313" key="2">
    <source>
        <dbReference type="EMBL" id="MER2491765.1"/>
    </source>
</evidence>
<feature type="transmembrane region" description="Helical" evidence="1">
    <location>
        <begin position="486"/>
        <end position="507"/>
    </location>
</feature>
<keyword evidence="1" id="KW-1133">Transmembrane helix</keyword>